<evidence type="ECO:0000313" key="1">
    <source>
        <dbReference type="EMBL" id="GAI93813.1"/>
    </source>
</evidence>
<accession>X1SLH6</accession>
<organism evidence="1">
    <name type="scientific">marine sediment metagenome</name>
    <dbReference type="NCBI Taxonomy" id="412755"/>
    <lineage>
        <taxon>unclassified sequences</taxon>
        <taxon>metagenomes</taxon>
        <taxon>ecological metagenomes</taxon>
    </lineage>
</organism>
<protein>
    <submittedName>
        <fullName evidence="1">Uncharacterized protein</fullName>
    </submittedName>
</protein>
<name>X1SLH6_9ZZZZ</name>
<feature type="non-terminal residue" evidence="1">
    <location>
        <position position="1"/>
    </location>
</feature>
<comment type="caution">
    <text evidence="1">The sequence shown here is derived from an EMBL/GenBank/DDBJ whole genome shotgun (WGS) entry which is preliminary data.</text>
</comment>
<sequence>GDTMTKNRYGLDMLCHTDIAMNFGVLNSKHEIRNSKQILMTQTQNQKFKYLKFEFCICSPREIGVTLLWEKKKENNQS</sequence>
<reference evidence="1" key="1">
    <citation type="journal article" date="2014" name="Front. Microbiol.">
        <title>High frequency of phylogenetically diverse reductive dehalogenase-homologous genes in deep subseafloor sedimentary metagenomes.</title>
        <authorList>
            <person name="Kawai M."/>
            <person name="Futagami T."/>
            <person name="Toyoda A."/>
            <person name="Takaki Y."/>
            <person name="Nishi S."/>
            <person name="Hori S."/>
            <person name="Arai W."/>
            <person name="Tsubouchi T."/>
            <person name="Morono Y."/>
            <person name="Uchiyama I."/>
            <person name="Ito T."/>
            <person name="Fujiyama A."/>
            <person name="Inagaki F."/>
            <person name="Takami H."/>
        </authorList>
    </citation>
    <scope>NUCLEOTIDE SEQUENCE</scope>
    <source>
        <strain evidence="1">Expedition CK06-06</strain>
    </source>
</reference>
<dbReference type="EMBL" id="BARW01023275">
    <property type="protein sequence ID" value="GAI93813.1"/>
    <property type="molecule type" value="Genomic_DNA"/>
</dbReference>
<gene>
    <name evidence="1" type="ORF">S12H4_38637</name>
</gene>
<dbReference type="AlphaFoldDB" id="X1SLH6"/>
<proteinExistence type="predicted"/>